<evidence type="ECO:0000313" key="13">
    <source>
        <dbReference type="EnsemblProtists" id="EOD39889"/>
    </source>
</evidence>
<dbReference type="Gene3D" id="1.10.760.10">
    <property type="entry name" value="Cytochrome c-like domain"/>
    <property type="match status" value="1"/>
</dbReference>
<keyword evidence="4 8" id="KW-0349">Heme</keyword>
<proteinExistence type="inferred from homology"/>
<evidence type="ECO:0000256" key="3">
    <source>
        <dbReference type="ARBA" id="ARBA00022448"/>
    </source>
</evidence>
<comment type="function">
    <text evidence="10">Electron carrier protein. The oxidized form of the cytochrome c heme group can accept an electron from the heme group of the cytochrome c1 subunit of cytochrome reductase. Cytochrome c then transfers this electron to the cytochrome oxidase complex, the final protein carrier in the mitochondrial electron-transport chain.</text>
</comment>
<evidence type="ECO:0000256" key="5">
    <source>
        <dbReference type="ARBA" id="ARBA00022723"/>
    </source>
</evidence>
<feature type="region of interest" description="Disordered" evidence="11">
    <location>
        <begin position="1"/>
        <end position="21"/>
    </location>
</feature>
<dbReference type="InterPro" id="IPR036909">
    <property type="entry name" value="Cyt_c-like_dom_sf"/>
</dbReference>
<dbReference type="GO" id="GO:0020037">
    <property type="term" value="F:heme binding"/>
    <property type="evidence" value="ECO:0007669"/>
    <property type="project" value="InterPro"/>
</dbReference>
<sequence length="143" mass="15543">MAARVPGLVKPAANRHTAGKMGLFSRKRNLKKDDQELPLPPGNSAAGAKIFKAKCNTCHTCNEGGPNKQGPNLFGVIGRQCGQVQGFKYTGASKNSGIQWSNQTLVAYLENPKKYIKGTNMAFPGFKKDQDRVDVVAYLNTMK</sequence>
<dbReference type="eggNOG" id="KOG3453">
    <property type="taxonomic scope" value="Eukaryota"/>
</dbReference>
<reference evidence="13" key="2">
    <citation type="submission" date="2024-10" db="UniProtKB">
        <authorList>
            <consortium name="EnsemblProtists"/>
        </authorList>
    </citation>
    <scope>IDENTIFICATION</scope>
</reference>
<dbReference type="FunFam" id="1.10.760.10:FF:000001">
    <property type="entry name" value="Cytochrome c iso-1"/>
    <property type="match status" value="1"/>
</dbReference>
<evidence type="ECO:0000256" key="4">
    <source>
        <dbReference type="ARBA" id="ARBA00022617"/>
    </source>
</evidence>
<dbReference type="EnsemblProtists" id="EOD39889">
    <property type="protein sequence ID" value="EOD39889"/>
    <property type="gene ID" value="EMIHUDRAFT_251371"/>
</dbReference>
<evidence type="ECO:0000256" key="6">
    <source>
        <dbReference type="ARBA" id="ARBA00022982"/>
    </source>
</evidence>
<evidence type="ECO:0000256" key="8">
    <source>
        <dbReference type="PROSITE-ProRule" id="PRU00433"/>
    </source>
</evidence>
<keyword evidence="7 8" id="KW-0408">Iron</keyword>
<dbReference type="SUPFAM" id="SSF46626">
    <property type="entry name" value="Cytochrome c"/>
    <property type="match status" value="1"/>
</dbReference>
<dbReference type="GeneID" id="17285163"/>
<dbReference type="AlphaFoldDB" id="A0A0D3KVV4"/>
<evidence type="ECO:0000256" key="9">
    <source>
        <dbReference type="RuleBase" id="RU004426"/>
    </source>
</evidence>
<evidence type="ECO:0000256" key="7">
    <source>
        <dbReference type="ARBA" id="ARBA00023004"/>
    </source>
</evidence>
<dbReference type="STRING" id="2903.R1G1Z9"/>
<dbReference type="Pfam" id="PF00034">
    <property type="entry name" value="Cytochrom_C"/>
    <property type="match status" value="1"/>
</dbReference>
<dbReference type="PROSITE" id="PS51007">
    <property type="entry name" value="CYTC"/>
    <property type="match status" value="1"/>
</dbReference>
<evidence type="ECO:0000259" key="12">
    <source>
        <dbReference type="PROSITE" id="PS51007"/>
    </source>
</evidence>
<accession>A0A0D3KVV4</accession>
<keyword evidence="3 10" id="KW-0813">Transport</keyword>
<dbReference type="PANTHER" id="PTHR11961">
    <property type="entry name" value="CYTOCHROME C"/>
    <property type="match status" value="1"/>
</dbReference>
<dbReference type="RefSeq" id="XP_005792318.1">
    <property type="nucleotide sequence ID" value="XM_005792261.1"/>
</dbReference>
<comment type="subcellular location">
    <subcellularLocation>
        <location evidence="1">Mitochondrion intermembrane space</location>
    </subcellularLocation>
</comment>
<dbReference type="HOGENOM" id="CLU_060944_3_0_1"/>
<dbReference type="Proteomes" id="UP000013827">
    <property type="component" value="Unassembled WGS sequence"/>
</dbReference>
<keyword evidence="14" id="KW-1185">Reference proteome</keyword>
<evidence type="ECO:0000256" key="11">
    <source>
        <dbReference type="SAM" id="MobiDB-lite"/>
    </source>
</evidence>
<dbReference type="PaxDb" id="2903-EOD39889"/>
<comment type="similarity">
    <text evidence="2 9">Belongs to the cytochrome c family.</text>
</comment>
<keyword evidence="5 8" id="KW-0479">Metal-binding</keyword>
<keyword evidence="10" id="KW-0496">Mitochondrion</keyword>
<feature type="domain" description="Cytochrome c" evidence="12">
    <location>
        <begin position="42"/>
        <end position="143"/>
    </location>
</feature>
<evidence type="ECO:0000256" key="10">
    <source>
        <dbReference type="RuleBase" id="RU004427"/>
    </source>
</evidence>
<evidence type="ECO:0000256" key="1">
    <source>
        <dbReference type="ARBA" id="ARBA00004569"/>
    </source>
</evidence>
<dbReference type="KEGG" id="ehx:EMIHUDRAFT_251371"/>
<dbReference type="GO" id="GO:0009055">
    <property type="term" value="F:electron transfer activity"/>
    <property type="evidence" value="ECO:0007669"/>
    <property type="project" value="InterPro"/>
</dbReference>
<evidence type="ECO:0000313" key="14">
    <source>
        <dbReference type="Proteomes" id="UP000013827"/>
    </source>
</evidence>
<keyword evidence="6 10" id="KW-0249">Electron transport</keyword>
<dbReference type="GO" id="GO:0005758">
    <property type="term" value="C:mitochondrial intermembrane space"/>
    <property type="evidence" value="ECO:0007669"/>
    <property type="project" value="UniProtKB-SubCell"/>
</dbReference>
<evidence type="ECO:0000256" key="2">
    <source>
        <dbReference type="ARBA" id="ARBA00006488"/>
    </source>
</evidence>
<name>A0A0D3KVV4_EMIH1</name>
<dbReference type="PRINTS" id="PR00604">
    <property type="entry name" value="CYTCHRMECIAB"/>
</dbReference>
<dbReference type="InterPro" id="IPR002327">
    <property type="entry name" value="Cyt_c_1A/1B"/>
</dbReference>
<comment type="PTM">
    <text evidence="10">Binds 1 heme group per subunit.</text>
</comment>
<dbReference type="GO" id="GO:0046872">
    <property type="term" value="F:metal ion binding"/>
    <property type="evidence" value="ECO:0007669"/>
    <property type="project" value="UniProtKB-KW"/>
</dbReference>
<protein>
    <recommendedName>
        <fullName evidence="12">Cytochrome c domain-containing protein</fullName>
    </recommendedName>
</protein>
<organism evidence="13 14">
    <name type="scientific">Emiliania huxleyi (strain CCMP1516)</name>
    <dbReference type="NCBI Taxonomy" id="280463"/>
    <lineage>
        <taxon>Eukaryota</taxon>
        <taxon>Haptista</taxon>
        <taxon>Haptophyta</taxon>
        <taxon>Prymnesiophyceae</taxon>
        <taxon>Isochrysidales</taxon>
        <taxon>Noelaerhabdaceae</taxon>
        <taxon>Emiliania</taxon>
    </lineage>
</organism>
<reference evidence="14" key="1">
    <citation type="journal article" date="2013" name="Nature">
        <title>Pan genome of the phytoplankton Emiliania underpins its global distribution.</title>
        <authorList>
            <person name="Read B.A."/>
            <person name="Kegel J."/>
            <person name="Klute M.J."/>
            <person name="Kuo A."/>
            <person name="Lefebvre S.C."/>
            <person name="Maumus F."/>
            <person name="Mayer C."/>
            <person name="Miller J."/>
            <person name="Monier A."/>
            <person name="Salamov A."/>
            <person name="Young J."/>
            <person name="Aguilar M."/>
            <person name="Claverie J.M."/>
            <person name="Frickenhaus S."/>
            <person name="Gonzalez K."/>
            <person name="Herman E.K."/>
            <person name="Lin Y.C."/>
            <person name="Napier J."/>
            <person name="Ogata H."/>
            <person name="Sarno A.F."/>
            <person name="Shmutz J."/>
            <person name="Schroeder D."/>
            <person name="de Vargas C."/>
            <person name="Verret F."/>
            <person name="von Dassow P."/>
            <person name="Valentin K."/>
            <person name="Van de Peer Y."/>
            <person name="Wheeler G."/>
            <person name="Dacks J.B."/>
            <person name="Delwiche C.F."/>
            <person name="Dyhrman S.T."/>
            <person name="Glockner G."/>
            <person name="John U."/>
            <person name="Richards T."/>
            <person name="Worden A.Z."/>
            <person name="Zhang X."/>
            <person name="Grigoriev I.V."/>
            <person name="Allen A.E."/>
            <person name="Bidle K."/>
            <person name="Borodovsky M."/>
            <person name="Bowler C."/>
            <person name="Brownlee C."/>
            <person name="Cock J.M."/>
            <person name="Elias M."/>
            <person name="Gladyshev V.N."/>
            <person name="Groth M."/>
            <person name="Guda C."/>
            <person name="Hadaegh A."/>
            <person name="Iglesias-Rodriguez M.D."/>
            <person name="Jenkins J."/>
            <person name="Jones B.M."/>
            <person name="Lawson T."/>
            <person name="Leese F."/>
            <person name="Lindquist E."/>
            <person name="Lobanov A."/>
            <person name="Lomsadze A."/>
            <person name="Malik S.B."/>
            <person name="Marsh M.E."/>
            <person name="Mackinder L."/>
            <person name="Mock T."/>
            <person name="Mueller-Roeber B."/>
            <person name="Pagarete A."/>
            <person name="Parker M."/>
            <person name="Probert I."/>
            <person name="Quesneville H."/>
            <person name="Raines C."/>
            <person name="Rensing S.A."/>
            <person name="Riano-Pachon D.M."/>
            <person name="Richier S."/>
            <person name="Rokitta S."/>
            <person name="Shiraiwa Y."/>
            <person name="Soanes D.M."/>
            <person name="van der Giezen M."/>
            <person name="Wahlund T.M."/>
            <person name="Williams B."/>
            <person name="Wilson W."/>
            <person name="Wolfe G."/>
            <person name="Wurch L.L."/>
        </authorList>
    </citation>
    <scope>NUCLEOTIDE SEQUENCE</scope>
</reference>
<keyword evidence="10" id="KW-0679">Respiratory chain</keyword>
<dbReference type="OMA" id="DKGIIWD"/>
<dbReference type="InterPro" id="IPR009056">
    <property type="entry name" value="Cyt_c-like_dom"/>
</dbReference>